<proteinExistence type="inferred from homology"/>
<dbReference type="PROSITE" id="PS00296">
    <property type="entry name" value="CHAPERONINS_CPN60"/>
    <property type="match status" value="1"/>
</dbReference>
<keyword evidence="3" id="KW-0067">ATP-binding</keyword>
<dbReference type="Gene3D" id="3.30.260.10">
    <property type="entry name" value="TCP-1-like chaperonin intermediate domain"/>
    <property type="match status" value="1"/>
</dbReference>
<dbReference type="CDD" id="cd03344">
    <property type="entry name" value="GroEL"/>
    <property type="match status" value="1"/>
</dbReference>
<dbReference type="InterPro" id="IPR002423">
    <property type="entry name" value="Cpn60/GroEL/TCP-1"/>
</dbReference>
<comment type="similarity">
    <text evidence="1">Belongs to the chaperonin (HSP60) family.</text>
</comment>
<dbReference type="NCBIfam" id="TIGR02348">
    <property type="entry name" value="GroEL"/>
    <property type="match status" value="1"/>
</dbReference>
<evidence type="ECO:0000313" key="6">
    <source>
        <dbReference type="EMBL" id="AQM32625.1"/>
    </source>
</evidence>
<dbReference type="GO" id="GO:0005524">
    <property type="term" value="F:ATP binding"/>
    <property type="evidence" value="ECO:0007669"/>
    <property type="project" value="UniProtKB-KW"/>
</dbReference>
<keyword evidence="5" id="KW-0175">Coiled coil</keyword>
<dbReference type="NCBIfam" id="NF000592">
    <property type="entry name" value="PRK00013.1"/>
    <property type="match status" value="1"/>
</dbReference>
<dbReference type="FunFam" id="3.50.7.10:FF:000001">
    <property type="entry name" value="60 kDa chaperonin"/>
    <property type="match status" value="1"/>
</dbReference>
<dbReference type="NCBIfam" id="NF009488">
    <property type="entry name" value="PRK12850.1"/>
    <property type="match status" value="1"/>
</dbReference>
<accession>A0A240F760</accession>
<name>A0A240F760_9VIRU</name>
<organism evidence="6">
    <name type="scientific">uncultured virus</name>
    <dbReference type="NCBI Taxonomy" id="340016"/>
    <lineage>
        <taxon>Viruses</taxon>
        <taxon>environmental samples</taxon>
    </lineage>
</organism>
<evidence type="ECO:0000256" key="1">
    <source>
        <dbReference type="ARBA" id="ARBA00006607"/>
    </source>
</evidence>
<evidence type="ECO:0000256" key="4">
    <source>
        <dbReference type="ARBA" id="ARBA00023186"/>
    </source>
</evidence>
<sequence length="537" mass="58731">MSKVIEFGPEARAKLVQGIDKLADAVVSTLGPNGRNVIISQQMGIPQSTKDGVTVAKSISLKDAIEEAGVQMVKQAAIKTADIAGDGTTTSTLLAREMIKAGLTYLNNGANAVEIKRSIDEAVKKVVEYLRDELSEEISSEEQLEQIATISANNDSEVGRLIATAMEKVGREGIVHIEESKSGETYLETVEGMQFDRGYKSHYFVTNNNTMTCTLENPWILLANNRFTQVKELLPVLDSISSTNRPLLIIAEDIEGEALATLIVNKIRGTLNVCAVKAPDFGDRRKLVMEDIAITTGGQVFDKEKGMKLDKFSWDWLGEARLVTVTKDETTIIDGKGDEKAINDRVEELESQINKAQSSFEIEKLQERLAKFVGGVSIIHVGGYTEAEMKEKKDRVDDALHATKAAIEEGIVPGGGSALIKAKICLNPKKSIGEKIVYSVCSKPFHQILENAGVDNSTITHWEMNVEVCGKWKGYNIKTEEVVDMKEEGIIDPSKVTRTALENAASVAGTVLLTECVIVDDPEDKKEDNNSMMNGMF</sequence>
<dbReference type="NCBIfam" id="NF009487">
    <property type="entry name" value="PRK12849.1"/>
    <property type="match status" value="1"/>
</dbReference>
<dbReference type="InterPro" id="IPR001844">
    <property type="entry name" value="Cpn60/GroEL"/>
</dbReference>
<protein>
    <submittedName>
        <fullName evidence="6">Chaperonin GroEL</fullName>
    </submittedName>
</protein>
<dbReference type="SUPFAM" id="SSF54849">
    <property type="entry name" value="GroEL-intermediate domain like"/>
    <property type="match status" value="1"/>
</dbReference>
<dbReference type="PANTHER" id="PTHR45633">
    <property type="entry name" value="60 KDA HEAT SHOCK PROTEIN, MITOCHONDRIAL"/>
    <property type="match status" value="1"/>
</dbReference>
<keyword evidence="4" id="KW-0143">Chaperone</keyword>
<dbReference type="Gene3D" id="3.50.7.10">
    <property type="entry name" value="GroEL"/>
    <property type="match status" value="1"/>
</dbReference>
<dbReference type="GO" id="GO:0042026">
    <property type="term" value="P:protein refolding"/>
    <property type="evidence" value="ECO:0007669"/>
    <property type="project" value="InterPro"/>
</dbReference>
<dbReference type="Gene3D" id="1.10.560.10">
    <property type="entry name" value="GroEL-like equatorial domain"/>
    <property type="match status" value="1"/>
</dbReference>
<reference evidence="6" key="1">
    <citation type="journal article" date="2017" name="ISME J.">
        <title>Novel chaperonins are prevalent in the virioplankton and demonstrate links to viral biology and ecology.</title>
        <authorList>
            <person name="Marine R.L."/>
            <person name="Nasko D.J."/>
            <person name="Wray J."/>
            <person name="Polson S.W."/>
            <person name="Wommack K.E."/>
        </authorList>
    </citation>
    <scope>NUCLEOTIDE SEQUENCE</scope>
</reference>
<evidence type="ECO:0000256" key="2">
    <source>
        <dbReference type="ARBA" id="ARBA00022741"/>
    </source>
</evidence>
<dbReference type="InterPro" id="IPR027413">
    <property type="entry name" value="GROEL-like_equatorial_sf"/>
</dbReference>
<gene>
    <name evidence="6" type="primary">GroEL</name>
</gene>
<dbReference type="InterPro" id="IPR018370">
    <property type="entry name" value="Chaperonin_Cpn60_CS"/>
</dbReference>
<dbReference type="SUPFAM" id="SSF52029">
    <property type="entry name" value="GroEL apical domain-like"/>
    <property type="match status" value="1"/>
</dbReference>
<dbReference type="InterPro" id="IPR027409">
    <property type="entry name" value="GroEL-like_apical_dom_sf"/>
</dbReference>
<dbReference type="NCBIfam" id="NF009489">
    <property type="entry name" value="PRK12851.1"/>
    <property type="match status" value="1"/>
</dbReference>
<dbReference type="PRINTS" id="PR00298">
    <property type="entry name" value="CHAPERONIN60"/>
</dbReference>
<dbReference type="GO" id="GO:0140662">
    <property type="term" value="F:ATP-dependent protein folding chaperone"/>
    <property type="evidence" value="ECO:0007669"/>
    <property type="project" value="InterPro"/>
</dbReference>
<dbReference type="Pfam" id="PF00118">
    <property type="entry name" value="Cpn60_TCP1"/>
    <property type="match status" value="1"/>
</dbReference>
<dbReference type="EMBL" id="KU595459">
    <property type="protein sequence ID" value="AQM32625.1"/>
    <property type="molecule type" value="Genomic_DNA"/>
</dbReference>
<dbReference type="InterPro" id="IPR027410">
    <property type="entry name" value="TCP-1-like_intermed_sf"/>
</dbReference>
<keyword evidence="2" id="KW-0547">Nucleotide-binding</keyword>
<feature type="coiled-coil region" evidence="5">
    <location>
        <begin position="339"/>
        <end position="366"/>
    </location>
</feature>
<evidence type="ECO:0000256" key="5">
    <source>
        <dbReference type="SAM" id="Coils"/>
    </source>
</evidence>
<dbReference type="SUPFAM" id="SSF48592">
    <property type="entry name" value="GroEL equatorial domain-like"/>
    <property type="match status" value="1"/>
</dbReference>
<evidence type="ECO:0000256" key="3">
    <source>
        <dbReference type="ARBA" id="ARBA00022840"/>
    </source>
</evidence>
<dbReference type="HAMAP" id="MF_00600">
    <property type="entry name" value="CH60"/>
    <property type="match status" value="1"/>
</dbReference>